<evidence type="ECO:0000313" key="3">
    <source>
        <dbReference type="Proteomes" id="UP001162031"/>
    </source>
</evidence>
<reference evidence="2" key="1">
    <citation type="submission" date="2022-12" db="EMBL/GenBank/DDBJ databases">
        <authorList>
            <person name="Webb A."/>
        </authorList>
    </citation>
    <scope>NUCLEOTIDE SEQUENCE</scope>
    <source>
        <strain evidence="2">Hp1</strain>
    </source>
</reference>
<dbReference type="Pfam" id="PF03992">
    <property type="entry name" value="ABM"/>
    <property type="match status" value="1"/>
</dbReference>
<name>A0AAV0UCK5_HYABA</name>
<dbReference type="EMBL" id="CANTFL010001234">
    <property type="protein sequence ID" value="CAI5734501.1"/>
    <property type="molecule type" value="Genomic_DNA"/>
</dbReference>
<accession>A0AAV0UCK5</accession>
<comment type="caution">
    <text evidence="2">The sequence shown here is derived from an EMBL/GenBank/DDBJ whole genome shotgun (WGS) entry which is preliminary data.</text>
</comment>
<dbReference type="PROSITE" id="PS51725">
    <property type="entry name" value="ABM"/>
    <property type="match status" value="1"/>
</dbReference>
<gene>
    <name evidence="2" type="ORF">HBR001_LOCUS6180</name>
</gene>
<dbReference type="InterPro" id="IPR011008">
    <property type="entry name" value="Dimeric_a/b-barrel"/>
</dbReference>
<dbReference type="SUPFAM" id="SSF54909">
    <property type="entry name" value="Dimeric alpha+beta barrel"/>
    <property type="match status" value="1"/>
</dbReference>
<dbReference type="PANTHER" id="PTHR34474">
    <property type="entry name" value="SIGNAL TRANSDUCTION PROTEIN TRAP"/>
    <property type="match status" value="1"/>
</dbReference>
<dbReference type="InterPro" id="IPR050404">
    <property type="entry name" value="Heme-degrading_MO"/>
</dbReference>
<dbReference type="Gene3D" id="3.30.70.100">
    <property type="match status" value="1"/>
</dbReference>
<feature type="domain" description="ABM" evidence="1">
    <location>
        <begin position="6"/>
        <end position="96"/>
    </location>
</feature>
<evidence type="ECO:0000259" key="1">
    <source>
        <dbReference type="PROSITE" id="PS51725"/>
    </source>
</evidence>
<keyword evidence="3" id="KW-1185">Reference proteome</keyword>
<dbReference type="PANTHER" id="PTHR34474:SF2">
    <property type="entry name" value="SIGNAL TRANSDUCTION PROTEIN TRAP"/>
    <property type="match status" value="1"/>
</dbReference>
<protein>
    <recommendedName>
        <fullName evidence="1">ABM domain-containing protein</fullName>
    </recommendedName>
</protein>
<dbReference type="InterPro" id="IPR007138">
    <property type="entry name" value="ABM_dom"/>
</dbReference>
<proteinExistence type="predicted"/>
<dbReference type="AlphaFoldDB" id="A0AAV0UCK5"/>
<sequence length="106" mass="12349">MQRKPVRVLSERIMSRGFEPTVVRLMEKVQKVVRAQPGLLSLETLSDVDDHHKYVVLSEWKSINDYKAWTSSDAHRECTKQIDEVLDVPGKQTTIYKHPKDDIFLL</sequence>
<dbReference type="Proteomes" id="UP001162031">
    <property type="component" value="Unassembled WGS sequence"/>
</dbReference>
<organism evidence="2 3">
    <name type="scientific">Hyaloperonospora brassicae</name>
    <name type="common">Brassica downy mildew</name>
    <name type="synonym">Peronospora brassicae</name>
    <dbReference type="NCBI Taxonomy" id="162125"/>
    <lineage>
        <taxon>Eukaryota</taxon>
        <taxon>Sar</taxon>
        <taxon>Stramenopiles</taxon>
        <taxon>Oomycota</taxon>
        <taxon>Peronosporomycetes</taxon>
        <taxon>Peronosporales</taxon>
        <taxon>Peronosporaceae</taxon>
        <taxon>Hyaloperonospora</taxon>
    </lineage>
</organism>
<evidence type="ECO:0000313" key="2">
    <source>
        <dbReference type="EMBL" id="CAI5734501.1"/>
    </source>
</evidence>